<dbReference type="PANTHER" id="PTHR45657:SF1">
    <property type="entry name" value="CRAL-TRIO DOMAIN-CONTAINING PROTEIN YKL091C-RELATED"/>
    <property type="match status" value="1"/>
</dbReference>
<dbReference type="InterPro" id="IPR051026">
    <property type="entry name" value="PI/PC_transfer"/>
</dbReference>
<dbReference type="SUPFAM" id="SSF57903">
    <property type="entry name" value="FYVE/PHD zinc finger"/>
    <property type="match status" value="1"/>
</dbReference>
<evidence type="ECO:0000259" key="6">
    <source>
        <dbReference type="PROSITE" id="PS50178"/>
    </source>
</evidence>
<evidence type="ECO:0000259" key="7">
    <source>
        <dbReference type="PROSITE" id="PS50191"/>
    </source>
</evidence>
<evidence type="ECO:0000256" key="2">
    <source>
        <dbReference type="ARBA" id="ARBA00022771"/>
    </source>
</evidence>
<keyword evidence="1" id="KW-0479">Metal-binding</keyword>
<dbReference type="GO" id="GO:0008270">
    <property type="term" value="F:zinc ion binding"/>
    <property type="evidence" value="ECO:0007669"/>
    <property type="project" value="UniProtKB-KW"/>
</dbReference>
<evidence type="ECO:0008006" key="10">
    <source>
        <dbReference type="Google" id="ProtNLM"/>
    </source>
</evidence>
<dbReference type="InterPro" id="IPR017455">
    <property type="entry name" value="Znf_FYVE-rel"/>
</dbReference>
<keyword evidence="3" id="KW-0862">Zinc</keyword>
<protein>
    <recommendedName>
        <fullName evidence="10">FYVE-type domain-containing protein</fullName>
    </recommendedName>
</protein>
<feature type="compositionally biased region" description="Basic and acidic residues" evidence="5">
    <location>
        <begin position="92"/>
        <end position="106"/>
    </location>
</feature>
<feature type="domain" description="FYVE-type" evidence="6">
    <location>
        <begin position="126"/>
        <end position="186"/>
    </location>
</feature>
<dbReference type="InterPro" id="IPR001251">
    <property type="entry name" value="CRAL-TRIO_dom"/>
</dbReference>
<dbReference type="CDD" id="cd15760">
    <property type="entry name" value="FYVE_scVPS27p_like"/>
    <property type="match status" value="1"/>
</dbReference>
<feature type="region of interest" description="Disordered" evidence="5">
    <location>
        <begin position="92"/>
        <end position="132"/>
    </location>
</feature>
<dbReference type="Pfam" id="PF00650">
    <property type="entry name" value="CRAL_TRIO"/>
    <property type="match status" value="1"/>
</dbReference>
<sequence length="818" mass="91830">MYGFKGILPRVYHFWWKIYFYPESGPFGEKGPTENGHPSTKRTPVVGTIQLKMKQRKTTGTVVVDEKEEQSGVVVSKSGGLFKSKIRLPFNREHRESNATEIRSPDPGEESADEKEKPGKKTPPKPTGTSECHMCKMHLGLRRYKHHCRNCGNSVCSSHSKNQLPLPHYGILRAVRVCDRCTKEVLQQRVGIRRGTSLFHENESTANDSSIGGVLYSGMVEEQDDTMDNVLYHGSLKMTGRAIASRNMTSNVAIWKDRMLVITPAEILCFKHYADSGLGEVRTTVHMTDILHVYLGEKHPNILSTVRADGRIFRIRTKDKEQCQAIHDILVKTMQLFQDALYKLQRGIRPEDFSITSVTLQHATSLPEQVVMAFPQLGDLLAVKLYPSTVVRIYVAGPVSSGVAVYTFNMLTKNSLNAPLEGHEVVRQLCEMPHVVDDPLAGLEVHVTSEKHDKPLCSLAELIGVGVAAAIVAIGQLHMLPHTVVVGLLLVLVVVLHSTTLDYTTYFSIVWASRSCGMATHRLISIKQAGLGRKGTSDDENTEEETPDNDIFRRFLEGASGDVELAKRKYYIMLNWRKAEDMENILNKPHENFAAFKECMVSFIHKRDKNGRMVVVDKSGPMKKSMQALFARGMTVDDACYHTAFMMEYQWKVLDPRSYPDGQMIRIIDLKGISMEVMSGEVFNFVKRMGSIPGQYNAERIYKVIIVNPPGWFNMIWKMVSPMVNPKTRDKTIVVRGAAEITKALLEFIDLDSIPPEYGGTCACEGGCTTNSPEEIELQNLVNKLNNRDVAGAQELMRQIRERPIALSSVREEPTEQS</sequence>
<dbReference type="VEuPathDB" id="FungiDB:AeMF1_003279"/>
<feature type="domain" description="CRAL-TRIO" evidence="7">
    <location>
        <begin position="604"/>
        <end position="766"/>
    </location>
</feature>
<dbReference type="EMBL" id="VJMJ01000070">
    <property type="protein sequence ID" value="KAF0738861.1"/>
    <property type="molecule type" value="Genomic_DNA"/>
</dbReference>
<evidence type="ECO:0000256" key="3">
    <source>
        <dbReference type="ARBA" id="ARBA00022833"/>
    </source>
</evidence>
<dbReference type="InterPro" id="IPR036865">
    <property type="entry name" value="CRAL-TRIO_dom_sf"/>
</dbReference>
<dbReference type="InterPro" id="IPR011011">
    <property type="entry name" value="Znf_FYVE_PHD"/>
</dbReference>
<organism evidence="8 9">
    <name type="scientific">Aphanomyces euteiches</name>
    <dbReference type="NCBI Taxonomy" id="100861"/>
    <lineage>
        <taxon>Eukaryota</taxon>
        <taxon>Sar</taxon>
        <taxon>Stramenopiles</taxon>
        <taxon>Oomycota</taxon>
        <taxon>Saprolegniomycetes</taxon>
        <taxon>Saprolegniales</taxon>
        <taxon>Verrucalvaceae</taxon>
        <taxon>Aphanomyces</taxon>
    </lineage>
</organism>
<evidence type="ECO:0000256" key="5">
    <source>
        <dbReference type="SAM" id="MobiDB-lite"/>
    </source>
</evidence>
<dbReference type="InterPro" id="IPR013083">
    <property type="entry name" value="Znf_RING/FYVE/PHD"/>
</dbReference>
<proteinExistence type="predicted"/>
<reference evidence="8 9" key="1">
    <citation type="submission" date="2019-07" db="EMBL/GenBank/DDBJ databases">
        <title>Genomics analysis of Aphanomyces spp. identifies a new class of oomycete effector associated with host adaptation.</title>
        <authorList>
            <person name="Gaulin E."/>
        </authorList>
    </citation>
    <scope>NUCLEOTIDE SEQUENCE [LARGE SCALE GENOMIC DNA]</scope>
    <source>
        <strain evidence="8 9">ATCC 201684</strain>
    </source>
</reference>
<dbReference type="PANTHER" id="PTHR45657">
    <property type="entry name" value="CRAL-TRIO DOMAIN-CONTAINING PROTEIN YKL091C-RELATED"/>
    <property type="match status" value="1"/>
</dbReference>
<dbReference type="SMART" id="SM00516">
    <property type="entry name" value="SEC14"/>
    <property type="match status" value="1"/>
</dbReference>
<dbReference type="Gene3D" id="3.40.525.10">
    <property type="entry name" value="CRAL-TRIO lipid binding domain"/>
    <property type="match status" value="1"/>
</dbReference>
<dbReference type="CDD" id="cd00170">
    <property type="entry name" value="SEC14"/>
    <property type="match status" value="1"/>
</dbReference>
<dbReference type="Gene3D" id="3.30.40.10">
    <property type="entry name" value="Zinc/RING finger domain, C3HC4 (zinc finger)"/>
    <property type="match status" value="1"/>
</dbReference>
<dbReference type="Proteomes" id="UP000481153">
    <property type="component" value="Unassembled WGS sequence"/>
</dbReference>
<name>A0A6G0XFJ8_9STRA</name>
<evidence type="ECO:0000256" key="4">
    <source>
        <dbReference type="PROSITE-ProRule" id="PRU00091"/>
    </source>
</evidence>
<dbReference type="InterPro" id="IPR000306">
    <property type="entry name" value="Znf_FYVE"/>
</dbReference>
<evidence type="ECO:0000256" key="1">
    <source>
        <dbReference type="ARBA" id="ARBA00022723"/>
    </source>
</evidence>
<evidence type="ECO:0000313" key="9">
    <source>
        <dbReference type="Proteomes" id="UP000481153"/>
    </source>
</evidence>
<gene>
    <name evidence="8" type="ORF">Ae201684_005470</name>
</gene>
<dbReference type="AlphaFoldDB" id="A0A6G0XFJ8"/>
<keyword evidence="9" id="KW-1185">Reference proteome</keyword>
<dbReference type="SUPFAM" id="SSF52087">
    <property type="entry name" value="CRAL/TRIO domain"/>
    <property type="match status" value="1"/>
</dbReference>
<dbReference type="PROSITE" id="PS50178">
    <property type="entry name" value="ZF_FYVE"/>
    <property type="match status" value="1"/>
</dbReference>
<comment type="caution">
    <text evidence="8">The sequence shown here is derived from an EMBL/GenBank/DDBJ whole genome shotgun (WGS) entry which is preliminary data.</text>
</comment>
<accession>A0A6G0XFJ8</accession>
<evidence type="ECO:0000313" key="8">
    <source>
        <dbReference type="EMBL" id="KAF0738861.1"/>
    </source>
</evidence>
<dbReference type="PROSITE" id="PS50191">
    <property type="entry name" value="CRAL_TRIO"/>
    <property type="match status" value="1"/>
</dbReference>
<dbReference type="SMART" id="SM00064">
    <property type="entry name" value="FYVE"/>
    <property type="match status" value="1"/>
</dbReference>
<dbReference type="Pfam" id="PF01363">
    <property type="entry name" value="FYVE"/>
    <property type="match status" value="1"/>
</dbReference>
<keyword evidence="2 4" id="KW-0863">Zinc-finger</keyword>